<evidence type="ECO:0000313" key="13">
    <source>
        <dbReference type="Proteomes" id="UP000563060"/>
    </source>
</evidence>
<dbReference type="GO" id="GO:0032391">
    <property type="term" value="C:photoreceptor connecting cilium"/>
    <property type="evidence" value="ECO:0007669"/>
    <property type="project" value="TreeGrafter"/>
</dbReference>
<keyword evidence="13" id="KW-1185">Reference proteome</keyword>
<evidence type="ECO:0000256" key="10">
    <source>
        <dbReference type="ARBA" id="ARBA00049959"/>
    </source>
</evidence>
<feature type="non-terminal residue" evidence="12">
    <location>
        <position position="1"/>
    </location>
</feature>
<evidence type="ECO:0000256" key="1">
    <source>
        <dbReference type="ARBA" id="ARBA00004114"/>
    </source>
</evidence>
<evidence type="ECO:0000256" key="6">
    <source>
        <dbReference type="ARBA" id="ARBA00023054"/>
    </source>
</evidence>
<proteinExistence type="inferred from homology"/>
<keyword evidence="5" id="KW-0677">Repeat</keyword>
<keyword evidence="4" id="KW-0963">Cytoplasm</keyword>
<evidence type="ECO:0000256" key="9">
    <source>
        <dbReference type="ARBA" id="ARBA00031694"/>
    </source>
</evidence>
<feature type="coiled-coil region" evidence="11">
    <location>
        <begin position="40"/>
        <end position="67"/>
    </location>
</feature>
<comment type="subcellular location">
    <subcellularLocation>
        <location evidence="1">Cytoplasm</location>
        <location evidence="1">Cytoskeleton</location>
        <location evidence="1">Microtubule organizing center</location>
        <location evidence="1">Centrosome</location>
        <location evidence="1">Centriole</location>
    </subcellularLocation>
</comment>
<keyword evidence="6 11" id="KW-0175">Coiled coil</keyword>
<organism evidence="12 13">
    <name type="scientific">Fregetta grallaria</name>
    <name type="common">White-bellied storm-petrel</name>
    <name type="synonym">Procellaria grallaria</name>
    <dbReference type="NCBI Taxonomy" id="79628"/>
    <lineage>
        <taxon>Eukaryota</taxon>
        <taxon>Metazoa</taxon>
        <taxon>Chordata</taxon>
        <taxon>Craniata</taxon>
        <taxon>Vertebrata</taxon>
        <taxon>Euteleostomi</taxon>
        <taxon>Archelosauria</taxon>
        <taxon>Archosauria</taxon>
        <taxon>Dinosauria</taxon>
        <taxon>Saurischia</taxon>
        <taxon>Theropoda</taxon>
        <taxon>Coelurosauria</taxon>
        <taxon>Aves</taxon>
        <taxon>Neognathae</taxon>
        <taxon>Neoaves</taxon>
        <taxon>Aequornithes</taxon>
        <taxon>Procellariiformes</taxon>
        <taxon>Hydrobatidae</taxon>
        <taxon>Fregetta</taxon>
    </lineage>
</organism>
<sequence length="155" mass="18405">NFTNCTSVIPLTFQTNVLAELRKWKLSLIEHHKLQMRQEKEKHAAHVRRLSNEMENLKELLHTYEISIGRKDEVVFQFHNSIVLSLKISTMTFWEYANRIADRQFRTALMKKVWAAWRSLSEERWKEKVAKACQLRAEDVCVQLTNDYEAKIAEV</sequence>
<evidence type="ECO:0000256" key="4">
    <source>
        <dbReference type="ARBA" id="ARBA00022490"/>
    </source>
</evidence>
<dbReference type="EMBL" id="VZZT01009871">
    <property type="protein sequence ID" value="NXW11968.1"/>
    <property type="molecule type" value="Genomic_DNA"/>
</dbReference>
<evidence type="ECO:0000256" key="3">
    <source>
        <dbReference type="ARBA" id="ARBA00014910"/>
    </source>
</evidence>
<evidence type="ECO:0000256" key="5">
    <source>
        <dbReference type="ARBA" id="ARBA00022737"/>
    </source>
</evidence>
<comment type="caution">
    <text evidence="12">The sequence shown here is derived from an EMBL/GenBank/DDBJ whole genome shotgun (WGS) entry which is preliminary data.</text>
</comment>
<evidence type="ECO:0000256" key="7">
    <source>
        <dbReference type="ARBA" id="ARBA00023212"/>
    </source>
</evidence>
<keyword evidence="8" id="KW-0131">Cell cycle</keyword>
<name>A0A7L3ZH42_FREGA</name>
<evidence type="ECO:0000256" key="11">
    <source>
        <dbReference type="SAM" id="Coils"/>
    </source>
</evidence>
<feature type="non-terminal residue" evidence="12">
    <location>
        <position position="155"/>
    </location>
</feature>
<dbReference type="Proteomes" id="UP000563060">
    <property type="component" value="Unassembled WGS sequence"/>
</dbReference>
<gene>
    <name evidence="12" type="primary">Poc5</name>
    <name evidence="12" type="ORF">FREGRA_R10149</name>
</gene>
<evidence type="ECO:0000313" key="12">
    <source>
        <dbReference type="EMBL" id="NXW11968.1"/>
    </source>
</evidence>
<dbReference type="GO" id="GO:0005814">
    <property type="term" value="C:centriole"/>
    <property type="evidence" value="ECO:0007669"/>
    <property type="project" value="UniProtKB-SubCell"/>
</dbReference>
<dbReference type="InterPro" id="IPR033351">
    <property type="entry name" value="POC5"/>
</dbReference>
<dbReference type="PANTHER" id="PTHR28618:SF1">
    <property type="entry name" value="CENTROSOMAL PROTEIN POC5"/>
    <property type="match status" value="1"/>
</dbReference>
<protein>
    <recommendedName>
        <fullName evidence="3">Centrosomal protein POC5</fullName>
    </recommendedName>
    <alternativeName>
        <fullName evidence="9">Protein of centriole 5</fullName>
    </alternativeName>
</protein>
<comment type="function">
    <text evidence="10">Essential for the assembly of the distal half of centrioles, required for centriole elongation. Acts as a negative regulator of centriole elongation.</text>
</comment>
<dbReference type="GO" id="GO:0042462">
    <property type="term" value="P:eye photoreceptor cell development"/>
    <property type="evidence" value="ECO:0007669"/>
    <property type="project" value="TreeGrafter"/>
</dbReference>
<dbReference type="AlphaFoldDB" id="A0A7L3ZH42"/>
<comment type="similarity">
    <text evidence="2">Belongs to the POC5 family.</text>
</comment>
<evidence type="ECO:0000256" key="8">
    <source>
        <dbReference type="ARBA" id="ARBA00023306"/>
    </source>
</evidence>
<dbReference type="PANTHER" id="PTHR28618">
    <property type="entry name" value="CENTROSOMAL PROTEIN POC5"/>
    <property type="match status" value="1"/>
</dbReference>
<reference evidence="12 13" key="1">
    <citation type="submission" date="2019-09" db="EMBL/GenBank/DDBJ databases">
        <title>Bird 10,000 Genomes (B10K) Project - Family phase.</title>
        <authorList>
            <person name="Zhang G."/>
        </authorList>
    </citation>
    <scope>NUCLEOTIDE SEQUENCE [LARGE SCALE GENOMIC DNA]</scope>
    <source>
        <strain evidence="12">B10K-DU-006-09</strain>
        <tissue evidence="12">Muscle</tissue>
    </source>
</reference>
<keyword evidence="7" id="KW-0206">Cytoskeleton</keyword>
<evidence type="ECO:0000256" key="2">
    <source>
        <dbReference type="ARBA" id="ARBA00010411"/>
    </source>
</evidence>
<accession>A0A7L3ZH42</accession>